<sequence>MATTGCVPPGTCPFGEPSGQQVLLQPELTDAHPPSTRPLMPPWVVWAGAGGSALGRCQIPPGKLHLGPDGCSAASTRAHSLSRAAAGPGGRMVPGRWVGTGLQASWRGAW</sequence>
<evidence type="ECO:0000313" key="1">
    <source>
        <dbReference type="EMBL" id="CAK6439905.1"/>
    </source>
</evidence>
<keyword evidence="2" id="KW-1185">Reference proteome</keyword>
<proteinExistence type="predicted"/>
<dbReference type="EMBL" id="OY882875">
    <property type="protein sequence ID" value="CAK6439905.1"/>
    <property type="molecule type" value="Genomic_DNA"/>
</dbReference>
<protein>
    <submittedName>
        <fullName evidence="1">Uncharacterized protein</fullName>
    </submittedName>
</protein>
<name>A0ABN9ZNQ6_PIPNA</name>
<accession>A0ABN9ZNQ6</accession>
<evidence type="ECO:0000313" key="2">
    <source>
        <dbReference type="Proteomes" id="UP001314169"/>
    </source>
</evidence>
<reference evidence="1" key="1">
    <citation type="submission" date="2023-12" db="EMBL/GenBank/DDBJ databases">
        <authorList>
            <person name="Brown T."/>
        </authorList>
    </citation>
    <scope>NUCLEOTIDE SEQUENCE</scope>
</reference>
<organism evidence="1 2">
    <name type="scientific">Pipistrellus nathusii</name>
    <name type="common">Nathusius' pipistrelle</name>
    <dbReference type="NCBI Taxonomy" id="59473"/>
    <lineage>
        <taxon>Eukaryota</taxon>
        <taxon>Metazoa</taxon>
        <taxon>Chordata</taxon>
        <taxon>Craniata</taxon>
        <taxon>Vertebrata</taxon>
        <taxon>Euteleostomi</taxon>
        <taxon>Mammalia</taxon>
        <taxon>Eutheria</taxon>
        <taxon>Laurasiatheria</taxon>
        <taxon>Chiroptera</taxon>
        <taxon>Yangochiroptera</taxon>
        <taxon>Vespertilionidae</taxon>
        <taxon>Pipistrellus</taxon>
    </lineage>
</organism>
<dbReference type="Proteomes" id="UP001314169">
    <property type="component" value="Chromosome 18"/>
</dbReference>
<gene>
    <name evidence="1" type="ORF">MPIPNATIZW_LOCUS8211</name>
</gene>